<comment type="caution">
    <text evidence="2">The sequence shown here is derived from an EMBL/GenBank/DDBJ whole genome shotgun (WGS) entry which is preliminary data.</text>
</comment>
<keyword evidence="2" id="KW-0378">Hydrolase</keyword>
<dbReference type="EMBL" id="JAASRO010000001">
    <property type="protein sequence ID" value="NIK62145.1"/>
    <property type="molecule type" value="Genomic_DNA"/>
</dbReference>
<dbReference type="PANTHER" id="PTHR46623">
    <property type="entry name" value="CARBOXYMETHYLENEBUTENOLIDASE-RELATED"/>
    <property type="match status" value="1"/>
</dbReference>
<evidence type="ECO:0000313" key="3">
    <source>
        <dbReference type="Proteomes" id="UP000555407"/>
    </source>
</evidence>
<reference evidence="2 3" key="1">
    <citation type="submission" date="2020-03" db="EMBL/GenBank/DDBJ databases">
        <title>Sequencing the genomes of 1000 actinobacteria strains.</title>
        <authorList>
            <person name="Klenk H.-P."/>
        </authorList>
    </citation>
    <scope>NUCLEOTIDE SEQUENCE [LARGE SCALE GENOMIC DNA]</scope>
    <source>
        <strain evidence="2 3">DSM 45490</strain>
    </source>
</reference>
<dbReference type="InterPro" id="IPR051049">
    <property type="entry name" value="Dienelactone_hydrolase-like"/>
</dbReference>
<name>A0A7X5VIZ2_9ACTN</name>
<dbReference type="PANTHER" id="PTHR46623:SF6">
    <property type="entry name" value="ALPHA_BETA-HYDROLASES SUPERFAMILY PROTEIN"/>
    <property type="match status" value="1"/>
</dbReference>
<gene>
    <name evidence="2" type="ORF">BJY22_007862</name>
</gene>
<feature type="domain" description="Dienelactone hydrolase" evidence="1">
    <location>
        <begin position="15"/>
        <end position="201"/>
    </location>
</feature>
<dbReference type="Pfam" id="PF01738">
    <property type="entry name" value="DLH"/>
    <property type="match status" value="1"/>
</dbReference>
<proteinExistence type="predicted"/>
<accession>A0A7X5VIZ2</accession>
<dbReference type="Gene3D" id="3.40.50.1820">
    <property type="entry name" value="alpha/beta hydrolase"/>
    <property type="match status" value="1"/>
</dbReference>
<dbReference type="InterPro" id="IPR002925">
    <property type="entry name" value="Dienelactn_hydro"/>
</dbReference>
<evidence type="ECO:0000313" key="2">
    <source>
        <dbReference type="EMBL" id="NIK62145.1"/>
    </source>
</evidence>
<keyword evidence="3" id="KW-1185">Reference proteome</keyword>
<organism evidence="2 3">
    <name type="scientific">Kribbella shirazensis</name>
    <dbReference type="NCBI Taxonomy" id="1105143"/>
    <lineage>
        <taxon>Bacteria</taxon>
        <taxon>Bacillati</taxon>
        <taxon>Actinomycetota</taxon>
        <taxon>Actinomycetes</taxon>
        <taxon>Propionibacteriales</taxon>
        <taxon>Kribbellaceae</taxon>
        <taxon>Kribbella</taxon>
    </lineage>
</organism>
<sequence length="203" mass="21970">MFEIFGSLELMMAEVVLYHHSQGLTDGVKAFADELRRAGHTVHTPDLYEGNTYATIEEGMEYARSTGFGTIAERGVEAAQSLPEKVVYAGFSLGVVPAQQLTQTRPGAAGGLFYYSCLPVEEFGTWPDGVPAQVHGKDEDPFFAEEGGDLDAARALVAAADTVELFLYPGKEHLFADSSLPSYDEPAAKLLTQRTLDFLAKLA</sequence>
<dbReference type="InterPro" id="IPR029058">
    <property type="entry name" value="AB_hydrolase_fold"/>
</dbReference>
<dbReference type="GO" id="GO:0016787">
    <property type="term" value="F:hydrolase activity"/>
    <property type="evidence" value="ECO:0007669"/>
    <property type="project" value="UniProtKB-KW"/>
</dbReference>
<dbReference type="SUPFAM" id="SSF53474">
    <property type="entry name" value="alpha/beta-Hydrolases"/>
    <property type="match status" value="1"/>
</dbReference>
<protein>
    <submittedName>
        <fullName evidence="2">Dienelactone hydrolase</fullName>
    </submittedName>
</protein>
<dbReference type="Proteomes" id="UP000555407">
    <property type="component" value="Unassembled WGS sequence"/>
</dbReference>
<dbReference type="AlphaFoldDB" id="A0A7X5VIZ2"/>
<evidence type="ECO:0000259" key="1">
    <source>
        <dbReference type="Pfam" id="PF01738"/>
    </source>
</evidence>
<dbReference type="RefSeq" id="WP_238350581.1">
    <property type="nucleotide sequence ID" value="NZ_JAASRO010000001.1"/>
</dbReference>